<dbReference type="EMBL" id="OY731399">
    <property type="protein sequence ID" value="CAJ1933590.1"/>
    <property type="molecule type" value="Genomic_DNA"/>
</dbReference>
<dbReference type="GO" id="GO:0046961">
    <property type="term" value="F:proton-transporting ATPase activity, rotational mechanism"/>
    <property type="evidence" value="ECO:0007669"/>
    <property type="project" value="InterPro"/>
</dbReference>
<evidence type="ECO:0000313" key="11">
    <source>
        <dbReference type="EMBL" id="CAJ1933590.1"/>
    </source>
</evidence>
<evidence type="ECO:0000256" key="5">
    <source>
        <dbReference type="ARBA" id="ARBA00022781"/>
    </source>
</evidence>
<dbReference type="PANTHER" id="PTHR11629">
    <property type="entry name" value="VACUOLAR PROTON ATPASES"/>
    <property type="match status" value="1"/>
</dbReference>
<name>A0AA86V5I3_9FABA</name>
<comment type="similarity">
    <text evidence="2 9">Belongs to the V-ATPase 116 kDa subunit family.</text>
</comment>
<evidence type="ECO:0000256" key="9">
    <source>
        <dbReference type="RuleBase" id="RU361189"/>
    </source>
</evidence>
<keyword evidence="8 9" id="KW-0472">Membrane</keyword>
<dbReference type="GO" id="GO:0051117">
    <property type="term" value="F:ATPase binding"/>
    <property type="evidence" value="ECO:0007669"/>
    <property type="project" value="TreeGrafter"/>
</dbReference>
<comment type="function">
    <text evidence="9">Essential component of the vacuolar proton pump (V-ATPase), a multimeric enzyme that catalyzes the translocation of protons across the membranes. Required for assembly and activity of the V-ATPase.</text>
</comment>
<keyword evidence="10" id="KW-0175">Coiled coil</keyword>
<keyword evidence="3 9" id="KW-0813">Transport</keyword>
<dbReference type="Gramene" id="rna-AYBTSS11_LOCUS6435">
    <property type="protein sequence ID" value="CAJ1933590.1"/>
    <property type="gene ID" value="gene-AYBTSS11_LOCUS6435"/>
</dbReference>
<accession>A0AA86V5I3</accession>
<dbReference type="GO" id="GO:0007035">
    <property type="term" value="P:vacuolar acidification"/>
    <property type="evidence" value="ECO:0007669"/>
    <property type="project" value="TreeGrafter"/>
</dbReference>
<evidence type="ECO:0000256" key="10">
    <source>
        <dbReference type="SAM" id="Coils"/>
    </source>
</evidence>
<keyword evidence="12" id="KW-1185">Reference proteome</keyword>
<evidence type="ECO:0000256" key="2">
    <source>
        <dbReference type="ARBA" id="ARBA00009904"/>
    </source>
</evidence>
<dbReference type="Pfam" id="PF01496">
    <property type="entry name" value="V_ATPase_I"/>
    <property type="match status" value="1"/>
</dbReference>
<dbReference type="InterPro" id="IPR026028">
    <property type="entry name" value="V-type_ATPase_116kDa_su_euka"/>
</dbReference>
<gene>
    <name evidence="11" type="ORF">AYBTSS11_LOCUS6435</name>
</gene>
<dbReference type="InterPro" id="IPR002490">
    <property type="entry name" value="V-ATPase_116kDa_su"/>
</dbReference>
<evidence type="ECO:0000313" key="12">
    <source>
        <dbReference type="Proteomes" id="UP001189624"/>
    </source>
</evidence>
<keyword evidence="5 9" id="KW-0375">Hydrogen ion transport</keyword>
<keyword evidence="6 9" id="KW-1133">Transmembrane helix</keyword>
<dbReference type="PIRSF" id="PIRSF001293">
    <property type="entry name" value="ATP6V0A1"/>
    <property type="match status" value="1"/>
</dbReference>
<evidence type="ECO:0000256" key="4">
    <source>
        <dbReference type="ARBA" id="ARBA00022692"/>
    </source>
</evidence>
<feature type="coiled-coil region" evidence="10">
    <location>
        <begin position="101"/>
        <end position="128"/>
    </location>
</feature>
<proteinExistence type="inferred from homology"/>
<feature type="transmembrane region" description="Helical" evidence="9">
    <location>
        <begin position="638"/>
        <end position="655"/>
    </location>
</feature>
<dbReference type="PANTHER" id="PTHR11629:SF112">
    <property type="entry name" value="V-TYPE PROTON ATPASE SUBUNIT A3"/>
    <property type="match status" value="1"/>
</dbReference>
<dbReference type="Proteomes" id="UP001189624">
    <property type="component" value="Chromosome 2"/>
</dbReference>
<evidence type="ECO:0000256" key="7">
    <source>
        <dbReference type="ARBA" id="ARBA00023065"/>
    </source>
</evidence>
<organism evidence="11 12">
    <name type="scientific">Sphenostylis stenocarpa</name>
    <dbReference type="NCBI Taxonomy" id="92480"/>
    <lineage>
        <taxon>Eukaryota</taxon>
        <taxon>Viridiplantae</taxon>
        <taxon>Streptophyta</taxon>
        <taxon>Embryophyta</taxon>
        <taxon>Tracheophyta</taxon>
        <taxon>Spermatophyta</taxon>
        <taxon>Magnoliopsida</taxon>
        <taxon>eudicotyledons</taxon>
        <taxon>Gunneridae</taxon>
        <taxon>Pentapetalae</taxon>
        <taxon>rosids</taxon>
        <taxon>fabids</taxon>
        <taxon>Fabales</taxon>
        <taxon>Fabaceae</taxon>
        <taxon>Papilionoideae</taxon>
        <taxon>50 kb inversion clade</taxon>
        <taxon>NPAAA clade</taxon>
        <taxon>indigoferoid/millettioid clade</taxon>
        <taxon>Phaseoleae</taxon>
        <taxon>Sphenostylis</taxon>
    </lineage>
</organism>
<dbReference type="GO" id="GO:0000220">
    <property type="term" value="C:vacuolar proton-transporting V-type ATPase, V0 domain"/>
    <property type="evidence" value="ECO:0007669"/>
    <property type="project" value="InterPro"/>
</dbReference>
<evidence type="ECO:0000256" key="6">
    <source>
        <dbReference type="ARBA" id="ARBA00022989"/>
    </source>
</evidence>
<reference evidence="11" key="1">
    <citation type="submission" date="2023-10" db="EMBL/GenBank/DDBJ databases">
        <authorList>
            <person name="Domelevo Entfellner J.-B."/>
        </authorList>
    </citation>
    <scope>NUCLEOTIDE SEQUENCE</scope>
</reference>
<feature type="transmembrane region" description="Helical" evidence="9">
    <location>
        <begin position="468"/>
        <end position="485"/>
    </location>
</feature>
<evidence type="ECO:0000256" key="1">
    <source>
        <dbReference type="ARBA" id="ARBA00004141"/>
    </source>
</evidence>
<dbReference type="AlphaFoldDB" id="A0AA86V5I3"/>
<feature type="transmembrane region" description="Helical" evidence="9">
    <location>
        <begin position="423"/>
        <end position="447"/>
    </location>
</feature>
<sequence length="672" mass="76499">MGEVERGGCCPPMDLFRSEPMQLVQLIIPIESAHRTVTYLGQIGLLQFKDLNADKSPFQRTYATQIKRCGEMARRLRFIKEQMLKAGVSPKDPRTLDDVNIDDLEVKLIEIESELTEMNANGEKLQRSYNELVEYKLVLQKAVGFFYSAQSCAMEQQREYESRHLGDESMETPLLQDQESSGDSSKQVKLGFLAGLVPREKSMVFERILFRATRGNVFLRQVTVEDPITDPVSGEKTEKNVFVVFYAGEKVKAKILKICEAFGANRYPFAEELGKQAQMITEVSGRLLELKTTIDAGLLHRNNLLNTIGAQFEQWNDLVRKEKSVHHTLNMLSLDVTKKCLVAEGWSPVFATKLIQDALHHAALDSNSQVNAIFQVLQTRELPPTYFRTNKFTSSYQGIIDSYGVAKYQEANPTVYTVVTFPFLFAVMFGDWGHGICLLLAALYFIFRERKLSRQKLDDITEMTFGGRYVILLMALFSIYTGFIYNEFFSVPFALFAPSAYDCRDLSCRDATTVGLIKVRDTYPFGVDPVWHGTRSELPFLNSLKMKMSILLGVAQMNLGIVMSYCNAIFFRNSVNVWFQFIPQMIFLNSLFGYLALLIIVKWCTGSQADLYHILIYMFLSPTDDLGENQLFVGQKNLQLVLLLLALVSVPWMLLPKPFILKRQHEAVCLLL</sequence>
<evidence type="ECO:0000256" key="8">
    <source>
        <dbReference type="ARBA" id="ARBA00023136"/>
    </source>
</evidence>
<protein>
    <recommendedName>
        <fullName evidence="9">V-type proton ATPase subunit a</fullName>
    </recommendedName>
</protein>
<keyword evidence="4 9" id="KW-0812">Transmembrane</keyword>
<keyword evidence="7 9" id="KW-0406">Ion transport</keyword>
<evidence type="ECO:0000256" key="3">
    <source>
        <dbReference type="ARBA" id="ARBA00022448"/>
    </source>
</evidence>
<comment type="subcellular location">
    <subcellularLocation>
        <location evidence="1">Membrane</location>
        <topology evidence="1">Multi-pass membrane protein</topology>
    </subcellularLocation>
</comment>
<feature type="transmembrane region" description="Helical" evidence="9">
    <location>
        <begin position="548"/>
        <end position="570"/>
    </location>
</feature>